<dbReference type="Pfam" id="PF04194">
    <property type="entry name" value="PDCD2_C"/>
    <property type="match status" value="1"/>
</dbReference>
<evidence type="ECO:0000256" key="3">
    <source>
        <dbReference type="ARBA" id="ARBA00022833"/>
    </source>
</evidence>
<organism evidence="6 7">
    <name type="scientific">Owenia fusiformis</name>
    <name type="common">Polychaete worm</name>
    <dbReference type="NCBI Taxonomy" id="6347"/>
    <lineage>
        <taxon>Eukaryota</taxon>
        <taxon>Metazoa</taxon>
        <taxon>Spiralia</taxon>
        <taxon>Lophotrochozoa</taxon>
        <taxon>Annelida</taxon>
        <taxon>Polychaeta</taxon>
        <taxon>Sedentaria</taxon>
        <taxon>Canalipalpata</taxon>
        <taxon>Sabellida</taxon>
        <taxon>Oweniida</taxon>
        <taxon>Oweniidae</taxon>
        <taxon>Owenia</taxon>
    </lineage>
</organism>
<dbReference type="Proteomes" id="UP000749559">
    <property type="component" value="Unassembled WGS sequence"/>
</dbReference>
<accession>A0A8S4PH31</accession>
<reference evidence="6" key="1">
    <citation type="submission" date="2022-03" db="EMBL/GenBank/DDBJ databases">
        <authorList>
            <person name="Martin C."/>
        </authorList>
    </citation>
    <scope>NUCLEOTIDE SEQUENCE</scope>
</reference>
<dbReference type="GO" id="GO:0005737">
    <property type="term" value="C:cytoplasm"/>
    <property type="evidence" value="ECO:0007669"/>
    <property type="project" value="InterPro"/>
</dbReference>
<feature type="domain" description="MYND-type" evidence="5">
    <location>
        <begin position="141"/>
        <end position="178"/>
    </location>
</feature>
<name>A0A8S4PH31_OWEFU</name>
<dbReference type="InterPro" id="IPR007320">
    <property type="entry name" value="PDCD2_C"/>
</dbReference>
<dbReference type="Pfam" id="PF01753">
    <property type="entry name" value="zf-MYND"/>
    <property type="match status" value="1"/>
</dbReference>
<dbReference type="Gene3D" id="6.10.140.2220">
    <property type="match status" value="1"/>
</dbReference>
<keyword evidence="7" id="KW-1185">Reference proteome</keyword>
<dbReference type="GO" id="GO:0008270">
    <property type="term" value="F:zinc ion binding"/>
    <property type="evidence" value="ECO:0007669"/>
    <property type="project" value="UniProtKB-KW"/>
</dbReference>
<keyword evidence="3" id="KW-0862">Zinc</keyword>
<keyword evidence="2 4" id="KW-0863">Zinc-finger</keyword>
<keyword evidence="1" id="KW-0479">Metal-binding</keyword>
<dbReference type="PROSITE" id="PS01360">
    <property type="entry name" value="ZF_MYND_1"/>
    <property type="match status" value="1"/>
</dbReference>
<evidence type="ECO:0000256" key="2">
    <source>
        <dbReference type="ARBA" id="ARBA00022771"/>
    </source>
</evidence>
<gene>
    <name evidence="6" type="ORF">OFUS_LOCUS17280</name>
</gene>
<dbReference type="PROSITE" id="PS50865">
    <property type="entry name" value="ZF_MYND_2"/>
    <property type="match status" value="1"/>
</dbReference>
<protein>
    <recommendedName>
        <fullName evidence="5">MYND-type domain-containing protein</fullName>
    </recommendedName>
</protein>
<dbReference type="AlphaFoldDB" id="A0A8S4PH31"/>
<dbReference type="SUPFAM" id="SSF144232">
    <property type="entry name" value="HIT/MYND zinc finger-like"/>
    <property type="match status" value="1"/>
</dbReference>
<evidence type="ECO:0000313" key="6">
    <source>
        <dbReference type="EMBL" id="CAH1792294.1"/>
    </source>
</evidence>
<evidence type="ECO:0000256" key="1">
    <source>
        <dbReference type="ARBA" id="ARBA00022723"/>
    </source>
</evidence>
<evidence type="ECO:0000313" key="7">
    <source>
        <dbReference type="Proteomes" id="UP000749559"/>
    </source>
</evidence>
<dbReference type="PANTHER" id="PTHR12298:SF4">
    <property type="entry name" value="PROGRAMMED CELL DEATH PROTEIN 2"/>
    <property type="match status" value="1"/>
</dbReference>
<sequence>MAAPIQIDVDLGFVEKTDEWKLSSGLFPSKVGGKPAWLSLESIPSADDVKCQNCGKPCVFLCQIYAPIENPVPEQVDCFHRTVFLFVCSDPKCSVRNDNSNLVAVRSQLPRRNNYFSYDPPIESKAEKAEYKTAKDFQDLCVVCGCLGNKKCAQCGQVCYCSKEHQSVDWKKGHKKLCGKEDGNPVKNHGVMFPEYELLIEDEEEYEEQEEKSEAEKMSDFSRVVGSGLVSDVGNEPGAVKDLEKMALTDDEVDEQFEEFRKRIAQEPEQVLRYNKGGTPLWISSQDKLGKKSVPQCQYCNGPRQFEFQILPQMLTHLDVDSLQDSLDWGTLVVYTCSRSCSKGPVYKQEFVYKQDISLKDNIKGKI</sequence>
<evidence type="ECO:0000259" key="5">
    <source>
        <dbReference type="PROSITE" id="PS50865"/>
    </source>
</evidence>
<dbReference type="GO" id="GO:0005634">
    <property type="term" value="C:nucleus"/>
    <property type="evidence" value="ECO:0007669"/>
    <property type="project" value="TreeGrafter"/>
</dbReference>
<dbReference type="InterPro" id="IPR002893">
    <property type="entry name" value="Znf_MYND"/>
</dbReference>
<dbReference type="PANTHER" id="PTHR12298">
    <property type="entry name" value="PCDC2 PROGRAMMED CELL DEATH PROTEIN 2 -RELATED"/>
    <property type="match status" value="1"/>
</dbReference>
<comment type="caution">
    <text evidence="6">The sequence shown here is derived from an EMBL/GenBank/DDBJ whole genome shotgun (WGS) entry which is preliminary data.</text>
</comment>
<proteinExistence type="predicted"/>
<evidence type="ECO:0000256" key="4">
    <source>
        <dbReference type="PROSITE-ProRule" id="PRU00134"/>
    </source>
</evidence>
<dbReference type="OrthoDB" id="443682at2759"/>
<dbReference type="EMBL" id="CAIIXF020000008">
    <property type="protein sequence ID" value="CAH1792294.1"/>
    <property type="molecule type" value="Genomic_DNA"/>
</dbReference>